<proteinExistence type="predicted"/>
<dbReference type="Proteomes" id="UP000503405">
    <property type="component" value="Segment"/>
</dbReference>
<keyword evidence="1" id="KW-0812">Transmembrane</keyword>
<organism evidence="2 3">
    <name type="scientific">Bacillus phage Izhevsk</name>
    <dbReference type="NCBI Taxonomy" id="2724322"/>
    <lineage>
        <taxon>Viruses</taxon>
        <taxon>Duplodnaviria</taxon>
        <taxon>Heunggongvirae</taxon>
        <taxon>Uroviricota</taxon>
        <taxon>Caudoviricetes</taxon>
        <taxon>Joanripponvirinae</taxon>
        <taxon>Tsamsavirus</taxon>
        <taxon>Tsamsavirus izhevsk</taxon>
    </lineage>
</organism>
<keyword evidence="1" id="KW-1133">Transmembrane helix</keyword>
<feature type="transmembrane region" description="Helical" evidence="1">
    <location>
        <begin position="12"/>
        <end position="31"/>
    </location>
</feature>
<gene>
    <name evidence="2" type="ORF">Izhevsk_27</name>
</gene>
<protein>
    <submittedName>
        <fullName evidence="2">Uncharacterized protein</fullName>
    </submittedName>
</protein>
<evidence type="ECO:0000256" key="1">
    <source>
        <dbReference type="SAM" id="Phobius"/>
    </source>
</evidence>
<evidence type="ECO:0000313" key="2">
    <source>
        <dbReference type="EMBL" id="QIW89709.1"/>
    </source>
</evidence>
<name>A0A6H0X5X6_9CAUD</name>
<sequence>MITFYTNDIAYNLLMVVAVLLIGGFMLYLMFKL</sequence>
<keyword evidence="1" id="KW-0472">Membrane</keyword>
<evidence type="ECO:0000313" key="3">
    <source>
        <dbReference type="Proteomes" id="UP000503405"/>
    </source>
</evidence>
<accession>A0A6H0X5X6</accession>
<keyword evidence="3" id="KW-1185">Reference proteome</keyword>
<dbReference type="EMBL" id="MT254578">
    <property type="protein sequence ID" value="QIW89709.1"/>
    <property type="molecule type" value="Genomic_DNA"/>
</dbReference>
<reference evidence="2 3" key="1">
    <citation type="submission" date="2020-03" db="EMBL/GenBank/DDBJ databases">
        <authorList>
            <person name="Skorynina A."/>
            <person name="Kazantseva O."/>
            <person name="Baycher S."/>
            <person name="Piligrimova E."/>
            <person name="Kuliabin V."/>
            <person name="Shadrin A."/>
        </authorList>
    </citation>
    <scope>NUCLEOTIDE SEQUENCE [LARGE SCALE GENOMIC DNA]</scope>
</reference>